<dbReference type="InParanoid" id="A0A1S3JBY8"/>
<feature type="compositionally biased region" description="Acidic residues" evidence="1">
    <location>
        <begin position="96"/>
        <end position="106"/>
    </location>
</feature>
<dbReference type="GeneID" id="106171547"/>
<organism evidence="2 3">
    <name type="scientific">Lingula anatina</name>
    <name type="common">Brachiopod</name>
    <name type="synonym">Lingula unguis</name>
    <dbReference type="NCBI Taxonomy" id="7574"/>
    <lineage>
        <taxon>Eukaryota</taxon>
        <taxon>Metazoa</taxon>
        <taxon>Spiralia</taxon>
        <taxon>Lophotrochozoa</taxon>
        <taxon>Brachiopoda</taxon>
        <taxon>Linguliformea</taxon>
        <taxon>Lingulata</taxon>
        <taxon>Lingulida</taxon>
        <taxon>Linguloidea</taxon>
        <taxon>Lingulidae</taxon>
        <taxon>Lingula</taxon>
    </lineage>
</organism>
<feature type="compositionally biased region" description="Low complexity" evidence="1">
    <location>
        <begin position="1"/>
        <end position="13"/>
    </location>
</feature>
<accession>A0A1S3JBY8</accession>
<name>A0A1S3JBY8_LINAN</name>
<dbReference type="Proteomes" id="UP000085678">
    <property type="component" value="Unplaced"/>
</dbReference>
<evidence type="ECO:0000313" key="3">
    <source>
        <dbReference type="RefSeq" id="XP_013407399.1"/>
    </source>
</evidence>
<dbReference type="KEGG" id="lak:106171547"/>
<evidence type="ECO:0000313" key="2">
    <source>
        <dbReference type="Proteomes" id="UP000085678"/>
    </source>
</evidence>
<gene>
    <name evidence="3" type="primary">LOC106171547</name>
</gene>
<evidence type="ECO:0000256" key="1">
    <source>
        <dbReference type="SAM" id="MobiDB-lite"/>
    </source>
</evidence>
<dbReference type="AlphaFoldDB" id="A0A1S3JBY8"/>
<reference evidence="3" key="1">
    <citation type="submission" date="2025-08" db="UniProtKB">
        <authorList>
            <consortium name="RefSeq"/>
        </authorList>
    </citation>
    <scope>IDENTIFICATION</scope>
    <source>
        <tissue evidence="3">Gonads</tissue>
    </source>
</reference>
<dbReference type="RefSeq" id="XP_013407399.1">
    <property type="nucleotide sequence ID" value="XM_013551945.2"/>
</dbReference>
<sequence>MRPTSSRTSWTSSQENVNEKENRQSPRGTPPPSPRDRAGSFGSILANMRQERSGSIGREVTPPAITVTKDSSDSEMMPPPKAPVRRKKQIRRIESDCDINELEEPSDMPRPVSEPSGLSGLAGTLV</sequence>
<keyword evidence="2" id="KW-1185">Reference proteome</keyword>
<proteinExistence type="predicted"/>
<protein>
    <submittedName>
        <fullName evidence="3">Uncharacterized protein LOC106171547</fullName>
    </submittedName>
</protein>
<feature type="region of interest" description="Disordered" evidence="1">
    <location>
        <begin position="1"/>
        <end position="126"/>
    </location>
</feature>